<feature type="compositionally biased region" description="Basic and acidic residues" evidence="2">
    <location>
        <begin position="216"/>
        <end position="227"/>
    </location>
</feature>
<keyword evidence="1" id="KW-0175">Coiled coil</keyword>
<dbReference type="EMBL" id="MRDB01000044">
    <property type="protein sequence ID" value="RKL32308.1"/>
    <property type="molecule type" value="Genomic_DNA"/>
</dbReference>
<sequence>MARLPYYLRSKFISESEFLSPLLVTIKRRSNLFITPLKTLTAEPESVFIKMADIKRGQFDLDPYSPSMEEFRDKIRECQDPPMARSRVQSVLDNYSQMRLDMPKAIQLKVTRFLRHEKWVDRPRNLGLSRLYCMLAGKGRTKVLNFSAWLVVAAIWPSHRLVLGIADEMSRLWGQKFPDTRPFFPKNVSEEEALLKYDGNFVPADDCSLSEAGDGNPKDINKEDNKRKSNSGDIFDRATKKHKVDRTIALSNSDIPEPSNVQRLPGAEGLEHGRVSYLKRKIKARDQLIGEKDEVIKQQDAQIKKLERRCHRRFKDGGKDFRRLFNHVEGLKASLKDAAEKEHDLQSYVRQLEDQIKRRDEEIQKLSDCNRKLEAKHKDVDHTWETCAKGWF</sequence>
<dbReference type="Proteomes" id="UP000283569">
    <property type="component" value="Unassembled WGS sequence"/>
</dbReference>
<reference evidence="3 4" key="1">
    <citation type="journal article" date="2018" name="Sci. Rep.">
        <title>Characterisation of pathogen-specific regions and novel effector candidates in Fusarium oxysporum f. sp. cepae.</title>
        <authorList>
            <person name="Armitage A.D."/>
            <person name="Taylor A."/>
            <person name="Sobczyk M.K."/>
            <person name="Baxter L."/>
            <person name="Greenfield B.P."/>
            <person name="Bates H.J."/>
            <person name="Wilson F."/>
            <person name="Jackson A.C."/>
            <person name="Ott S."/>
            <person name="Harrison R.J."/>
            <person name="Clarkson J.P."/>
        </authorList>
    </citation>
    <scope>NUCLEOTIDE SEQUENCE [LARGE SCALE GENOMIC DNA]</scope>
    <source>
        <strain evidence="3 4">Fp_A8</strain>
    </source>
</reference>
<name>A0A420SSS7_GIBIN</name>
<protein>
    <submittedName>
        <fullName evidence="3">Uncharacterized protein</fullName>
    </submittedName>
</protein>
<gene>
    <name evidence="3" type="ORF">BFJ72_g10649</name>
</gene>
<dbReference type="AlphaFoldDB" id="A0A420SSS7"/>
<feature type="coiled-coil region" evidence="1">
    <location>
        <begin position="335"/>
        <end position="376"/>
    </location>
</feature>
<comment type="caution">
    <text evidence="3">The sequence shown here is derived from an EMBL/GenBank/DDBJ whole genome shotgun (WGS) entry which is preliminary data.</text>
</comment>
<evidence type="ECO:0000313" key="4">
    <source>
        <dbReference type="Proteomes" id="UP000283569"/>
    </source>
</evidence>
<organism evidence="3 4">
    <name type="scientific">Gibberella intermedia</name>
    <name type="common">Bulb rot disease fungus</name>
    <name type="synonym">Fusarium proliferatum</name>
    <dbReference type="NCBI Taxonomy" id="948311"/>
    <lineage>
        <taxon>Eukaryota</taxon>
        <taxon>Fungi</taxon>
        <taxon>Dikarya</taxon>
        <taxon>Ascomycota</taxon>
        <taxon>Pezizomycotina</taxon>
        <taxon>Sordariomycetes</taxon>
        <taxon>Hypocreomycetidae</taxon>
        <taxon>Hypocreales</taxon>
        <taxon>Nectriaceae</taxon>
        <taxon>Fusarium</taxon>
        <taxon>Fusarium fujikuroi species complex</taxon>
    </lineage>
</organism>
<feature type="region of interest" description="Disordered" evidence="2">
    <location>
        <begin position="212"/>
        <end position="237"/>
    </location>
</feature>
<evidence type="ECO:0000256" key="2">
    <source>
        <dbReference type="SAM" id="MobiDB-lite"/>
    </source>
</evidence>
<evidence type="ECO:0000313" key="3">
    <source>
        <dbReference type="EMBL" id="RKL32308.1"/>
    </source>
</evidence>
<proteinExistence type="predicted"/>
<accession>A0A420SSS7</accession>
<evidence type="ECO:0000256" key="1">
    <source>
        <dbReference type="SAM" id="Coils"/>
    </source>
</evidence>